<dbReference type="EMBL" id="VZCR01000088">
    <property type="protein sequence ID" value="MQN32766.1"/>
    <property type="molecule type" value="Genomic_DNA"/>
</dbReference>
<dbReference type="Proteomes" id="UP000420707">
    <property type="component" value="Unassembled WGS sequence"/>
</dbReference>
<sequence>MMDSLNIGKAIYTILQTSIDIDKKIYPLIADEGTTFPFIIYKRTGLTPESTKDNTNENVSVEINIASSNYSESIDLAIKVRKALEHKKGTYSDIAIEDIVIDDATEDYIEDTFI</sequence>
<organism evidence="1 2">
    <name type="scientific">Segatella copri</name>
    <dbReference type="NCBI Taxonomy" id="165179"/>
    <lineage>
        <taxon>Bacteria</taxon>
        <taxon>Pseudomonadati</taxon>
        <taxon>Bacteroidota</taxon>
        <taxon>Bacteroidia</taxon>
        <taxon>Bacteroidales</taxon>
        <taxon>Prevotellaceae</taxon>
        <taxon>Segatella</taxon>
    </lineage>
</organism>
<evidence type="ECO:0000313" key="2">
    <source>
        <dbReference type="Proteomes" id="UP000420707"/>
    </source>
</evidence>
<dbReference type="InterPro" id="IPR053745">
    <property type="entry name" value="Viral_Tail_Comp_sf"/>
</dbReference>
<gene>
    <name evidence="1" type="ORF">F7D90_12610</name>
</gene>
<name>A0AAW9TED1_9BACT</name>
<accession>A0AAW9TED1</accession>
<dbReference type="AlphaFoldDB" id="A0AAW9TED1"/>
<comment type="caution">
    <text evidence="1">The sequence shown here is derived from an EMBL/GenBank/DDBJ whole genome shotgun (WGS) entry which is preliminary data.</text>
</comment>
<protein>
    <submittedName>
        <fullName evidence="1">DUF3168 domain-containing protein</fullName>
    </submittedName>
</protein>
<reference evidence="2" key="1">
    <citation type="submission" date="2019-09" db="EMBL/GenBank/DDBJ databases">
        <title>Distinct polysaccharide growth profiles of human intestinal Prevotella copri isolates.</title>
        <authorList>
            <person name="Fehlner-Peach H."/>
            <person name="Magnabosco C."/>
            <person name="Raghavan V."/>
            <person name="Scher J.U."/>
            <person name="Tett A."/>
            <person name="Cox L.M."/>
            <person name="Gottsegen C."/>
            <person name="Watters A."/>
            <person name="Wiltshire- Gordon J.D."/>
            <person name="Segata N."/>
            <person name="Bonneau R."/>
            <person name="Littman D.R."/>
        </authorList>
    </citation>
    <scope>NUCLEOTIDE SEQUENCE [LARGE SCALE GENOMIC DNA]</scope>
    <source>
        <strain evidence="2">iAP146</strain>
    </source>
</reference>
<dbReference type="InterPro" id="IPR021508">
    <property type="entry name" value="Gp17-like"/>
</dbReference>
<proteinExistence type="predicted"/>
<dbReference type="RefSeq" id="WP_153086122.1">
    <property type="nucleotide sequence ID" value="NZ_JAVRBH010000001.1"/>
</dbReference>
<evidence type="ECO:0000313" key="1">
    <source>
        <dbReference type="EMBL" id="MQN32766.1"/>
    </source>
</evidence>
<dbReference type="Gene3D" id="3.30.2000.30">
    <property type="match status" value="1"/>
</dbReference>
<dbReference type="Pfam" id="PF11367">
    <property type="entry name" value="Tail_completion_gp17"/>
    <property type="match status" value="1"/>
</dbReference>